<organism evidence="9 10">
    <name type="scientific">Ustilago bromivora</name>
    <dbReference type="NCBI Taxonomy" id="307758"/>
    <lineage>
        <taxon>Eukaryota</taxon>
        <taxon>Fungi</taxon>
        <taxon>Dikarya</taxon>
        <taxon>Basidiomycota</taxon>
        <taxon>Ustilaginomycotina</taxon>
        <taxon>Ustilaginomycetes</taxon>
        <taxon>Ustilaginales</taxon>
        <taxon>Ustilaginaceae</taxon>
        <taxon>Ustilago</taxon>
    </lineage>
</organism>
<dbReference type="PANTHER" id="PTHR13234:SF8">
    <property type="entry name" value="GAMMA-INTERFERON-INDUCIBLE LYSOSOMAL THIOL REDUCTASE"/>
    <property type="match status" value="1"/>
</dbReference>
<feature type="transmembrane region" description="Helical" evidence="7">
    <location>
        <begin position="355"/>
        <end position="378"/>
    </location>
</feature>
<dbReference type="Proteomes" id="UP000658997">
    <property type="component" value="Unassembled WGS sequence"/>
</dbReference>
<evidence type="ECO:0000256" key="3">
    <source>
        <dbReference type="ARBA" id="ARBA00022525"/>
    </source>
</evidence>
<feature type="region of interest" description="Disordered" evidence="6">
    <location>
        <begin position="509"/>
        <end position="547"/>
    </location>
</feature>
<evidence type="ECO:0000313" key="9">
    <source>
        <dbReference type="EMBL" id="SYW77506.1"/>
    </source>
</evidence>
<sequence>MLPLTTARGWCATASSLVTFILLSILASSNLPATASPTKQTLEPRSQIPFLTHEASPESYDALGLQRVNVTLAVMSRCPDALACEAAFDKVLDRVNAKTRLTMSYIGSIENDKHSKYGASCMHGDQECQGNIQQLCVQDALNPVRAGQDFDLSPSAAQKRWWNFLQCQNFAGVSKIGDEELAQRCLRVVDGPEWHKDGIAKCVHGKQGRKLLQNSIKASKHSNLTRSCTIVFEGGNKCVRDGNAWKDCDLGHEPADFINEIQRLWSKKNAGAKSSIERMASKTTWQPASRLVKRQSSSSVTDGGGFNNPFSGSSTPPSVFQRPQPQWTLTVTLRLVKRQNGNGFPYSGSNLPVPFLAFAVTAIALFVIVVCFVLLRIVMRNRRLRRLGLLPDSGPFDRLLGPTREIEDTLTPPKLLEARIAHDFRPAAYDAEIKARGWDALMPISAAVPPVLYSDLFPNNRNQENGGATASGDAESGNAGAQNGFFYPPTSSHTGGLARRLHVPSFLRHDGHAHDDATGTGPNGPGNETVSNAADGDSKRPADDTSTPASVNVTVLIAMPSQRTVFPCTQTQYSTAALTSQKSLNLDNVASAKIDEAEESGEAAESRSLRRTASTKSFRTAASAKSIADARREAFFNKMTEDEGNVAANDLPSTQFDDEDEEELPELVFGTASVPIFTRIPGYAATRREPFAGIVEAYQPLRSELIRLVTGAHEARERKAAMEAAAKQAEEDAAKADETTIDERSTNQAQAAAVGANTGGLAADGHRVSASETIESETAAIIGSPGMVTVPTAHQEGLGNVVSRMIMPEPAIAQHGTSTSSPAPASTIGGDTHRFSEDPRPSIGVNSNLSRDETVTPGPGDANAAPYSTSSLTLDPLLGDNSGAFNNSGNLRSTNVPERSA</sequence>
<evidence type="ECO:0000256" key="5">
    <source>
        <dbReference type="ARBA" id="ARBA00023180"/>
    </source>
</evidence>
<dbReference type="PANTHER" id="PTHR13234">
    <property type="entry name" value="GAMMA-INTERFERON INDUCIBLE LYSOSOMAL THIOL REDUCTASE GILT"/>
    <property type="match status" value="1"/>
</dbReference>
<feature type="region of interest" description="Disordered" evidence="6">
    <location>
        <begin position="287"/>
        <end position="322"/>
    </location>
</feature>
<keyword evidence="7" id="KW-1133">Transmembrane helix</keyword>
<keyword evidence="7" id="KW-0472">Membrane</keyword>
<name>A0A8H8TRM9_9BASI</name>
<keyword evidence="7" id="KW-0812">Transmembrane</keyword>
<feature type="compositionally biased region" description="Polar residues" evidence="6">
    <location>
        <begin position="883"/>
        <end position="901"/>
    </location>
</feature>
<comment type="caution">
    <text evidence="9">The sequence shown here is derived from an EMBL/GenBank/DDBJ whole genome shotgun (WGS) entry which is preliminary data.</text>
</comment>
<feature type="compositionally biased region" description="Low complexity" evidence="6">
    <location>
        <begin position="817"/>
        <end position="827"/>
    </location>
</feature>
<dbReference type="GO" id="GO:0005576">
    <property type="term" value="C:extracellular region"/>
    <property type="evidence" value="ECO:0007669"/>
    <property type="project" value="UniProtKB-SubCell"/>
</dbReference>
<evidence type="ECO:0000256" key="2">
    <source>
        <dbReference type="ARBA" id="ARBA00005679"/>
    </source>
</evidence>
<keyword evidence="5" id="KW-0325">Glycoprotein</keyword>
<keyword evidence="10" id="KW-1185">Reference proteome</keyword>
<gene>
    <name evidence="9" type="ORF">UBRO2_01886</name>
</gene>
<evidence type="ECO:0000256" key="8">
    <source>
        <dbReference type="SAM" id="SignalP"/>
    </source>
</evidence>
<evidence type="ECO:0000313" key="10">
    <source>
        <dbReference type="Proteomes" id="UP000658997"/>
    </source>
</evidence>
<keyword evidence="4 8" id="KW-0732">Signal</keyword>
<dbReference type="InterPro" id="IPR004911">
    <property type="entry name" value="Interferon-induced_GILT"/>
</dbReference>
<evidence type="ECO:0000256" key="1">
    <source>
        <dbReference type="ARBA" id="ARBA00004613"/>
    </source>
</evidence>
<feature type="region of interest" description="Disordered" evidence="6">
    <location>
        <begin position="735"/>
        <end position="765"/>
    </location>
</feature>
<reference evidence="9" key="1">
    <citation type="submission" date="2018-08" db="EMBL/GenBank/DDBJ databases">
        <authorList>
            <person name="Guldener U."/>
        </authorList>
    </citation>
    <scope>NUCLEOTIDE SEQUENCE</scope>
    <source>
        <strain evidence="9">UB2</strain>
    </source>
</reference>
<feature type="region of interest" description="Disordered" evidence="6">
    <location>
        <begin position="596"/>
        <end position="615"/>
    </location>
</feature>
<dbReference type="Pfam" id="PF03227">
    <property type="entry name" value="GILT"/>
    <property type="match status" value="1"/>
</dbReference>
<evidence type="ECO:0000256" key="7">
    <source>
        <dbReference type="SAM" id="Phobius"/>
    </source>
</evidence>
<dbReference type="GO" id="GO:0016671">
    <property type="term" value="F:oxidoreductase activity, acting on a sulfur group of donors, disulfide as acceptor"/>
    <property type="evidence" value="ECO:0007669"/>
    <property type="project" value="InterPro"/>
</dbReference>
<feature type="compositionally biased region" description="Basic and acidic residues" evidence="6">
    <location>
        <begin position="735"/>
        <end position="745"/>
    </location>
</feature>
<evidence type="ECO:0000256" key="6">
    <source>
        <dbReference type="SAM" id="MobiDB-lite"/>
    </source>
</evidence>
<feature type="region of interest" description="Disordered" evidence="6">
    <location>
        <begin position="814"/>
        <end position="901"/>
    </location>
</feature>
<evidence type="ECO:0000256" key="4">
    <source>
        <dbReference type="ARBA" id="ARBA00022729"/>
    </source>
</evidence>
<protein>
    <submittedName>
        <fullName evidence="9">Probable conserved hypothetcial protein</fullName>
    </submittedName>
</protein>
<comment type="subcellular location">
    <subcellularLocation>
        <location evidence="1">Secreted</location>
    </subcellularLocation>
</comment>
<dbReference type="EMBL" id="ULHB01000026">
    <property type="protein sequence ID" value="SYW77506.1"/>
    <property type="molecule type" value="Genomic_DNA"/>
</dbReference>
<accession>A0A8H8TRM9</accession>
<comment type="similarity">
    <text evidence="2">Belongs to the GILT family.</text>
</comment>
<feature type="chain" id="PRO_5034637496" evidence="8">
    <location>
        <begin position="36"/>
        <end position="901"/>
    </location>
</feature>
<feature type="compositionally biased region" description="Basic and acidic residues" evidence="6">
    <location>
        <begin position="831"/>
        <end position="840"/>
    </location>
</feature>
<dbReference type="AlphaFoldDB" id="A0A8H8TRM9"/>
<keyword evidence="3" id="KW-0964">Secreted</keyword>
<feature type="signal peptide" evidence="8">
    <location>
        <begin position="1"/>
        <end position="35"/>
    </location>
</feature>
<feature type="region of interest" description="Disordered" evidence="6">
    <location>
        <begin position="463"/>
        <end position="497"/>
    </location>
</feature>
<proteinExistence type="inferred from homology"/>